<dbReference type="Proteomes" id="UP001140510">
    <property type="component" value="Unassembled WGS sequence"/>
</dbReference>
<evidence type="ECO:0000313" key="2">
    <source>
        <dbReference type="EMBL" id="KAJ4401763.1"/>
    </source>
</evidence>
<protein>
    <submittedName>
        <fullName evidence="2">Uncharacterized protein</fullName>
    </submittedName>
</protein>
<accession>A0A9W9D669</accession>
<comment type="caution">
    <text evidence="2">The sequence shown here is derived from an EMBL/GenBank/DDBJ whole genome shotgun (WGS) entry which is preliminary data.</text>
</comment>
<dbReference type="AlphaFoldDB" id="A0A9W9D669"/>
<dbReference type="EMBL" id="JAPEVA010000069">
    <property type="protein sequence ID" value="KAJ4401763.1"/>
    <property type="molecule type" value="Genomic_DNA"/>
</dbReference>
<feature type="compositionally biased region" description="Basic and acidic residues" evidence="1">
    <location>
        <begin position="26"/>
        <end position="37"/>
    </location>
</feature>
<feature type="region of interest" description="Disordered" evidence="1">
    <location>
        <begin position="15"/>
        <end position="44"/>
    </location>
</feature>
<keyword evidence="3" id="KW-1185">Reference proteome</keyword>
<proteinExistence type="predicted"/>
<sequence length="113" mass="12571">MQVVKSLQDSLAALRTNASKASGAADKPREHPAEGSRPESCGGKRAAEELEVANNRCADLQRQFREANTKQQQHNSIMESLQELLSDAARDRKIKINDKDSLVDQLRTFLKPL</sequence>
<reference evidence="2" key="1">
    <citation type="submission" date="2022-10" db="EMBL/GenBank/DDBJ databases">
        <title>Tapping the CABI collections for fungal endophytes: first genome assemblies for Collariella, Neodidymelliopsis, Ascochyta clinopodiicola, Didymella pomorum, Didymosphaeria variabile, Neocosmospora piperis and Neocucurbitaria cava.</title>
        <authorList>
            <person name="Hill R."/>
        </authorList>
    </citation>
    <scope>NUCLEOTIDE SEQUENCE</scope>
    <source>
        <strain evidence="2">IMI 355091</strain>
    </source>
</reference>
<gene>
    <name evidence="2" type="ORF">N0V91_007662</name>
</gene>
<evidence type="ECO:0000256" key="1">
    <source>
        <dbReference type="SAM" id="MobiDB-lite"/>
    </source>
</evidence>
<evidence type="ECO:0000313" key="3">
    <source>
        <dbReference type="Proteomes" id="UP001140510"/>
    </source>
</evidence>
<name>A0A9W9D669_9PLEO</name>
<organism evidence="2 3">
    <name type="scientific">Didymella pomorum</name>
    <dbReference type="NCBI Taxonomy" id="749634"/>
    <lineage>
        <taxon>Eukaryota</taxon>
        <taxon>Fungi</taxon>
        <taxon>Dikarya</taxon>
        <taxon>Ascomycota</taxon>
        <taxon>Pezizomycotina</taxon>
        <taxon>Dothideomycetes</taxon>
        <taxon>Pleosporomycetidae</taxon>
        <taxon>Pleosporales</taxon>
        <taxon>Pleosporineae</taxon>
        <taxon>Didymellaceae</taxon>
        <taxon>Didymella</taxon>
    </lineage>
</organism>